<dbReference type="EMBL" id="JIDS01000002">
    <property type="protein sequence ID" value="EZK38134.1"/>
    <property type="molecule type" value="Genomic_DNA"/>
</dbReference>
<sequence length="514" mass="56248">MYVLRIHRVIMDFLTEKQNREIEEYAVSQGLNLIENASDEIVKLICNKFDKQSKVLVIAGSGNNGSDGIAAAIKLFNKGYDVDIYRVFPKGNRDNQNYYAKFSNLKDPLRELTNISDYDVVIDAIFGIGLDRNIDGYILEIINAINQNSKYTLAIDVPSGLGAFNAKVYGQAIQANETITFLADKQGLHTGDGLDYAGKVTVKELIDSSNIKLSQSEYQVYKNHIQDINLANILRKKKNTNKGTYGNLAIIGGNVGMNGALQLAGKSALYSGCGKVSMISLDRGFRADISIPELMTKPLEIISKNLAIFSALAIGVGFDTTDESQQILELIIGNITQPIIFDADALNIIETNQQIREKFIQLENKIITPHPAEAARLLGCTIQKIQNDRFDAVRALAKKYNATVVLKGVGSLICKDDEIYINTTGNQGMAVAGQGDVLSGIIGAFLAQGLDILSASRLAVYIHGLAGDNLAKKLGGYIGIFPSGVAEEVCEVLNLFIWKLCYTHKFSLQANHFF</sequence>
<keyword evidence="5 18" id="KW-0479">Metal-binding</keyword>
<gene>
    <name evidence="18" type="primary">nnrE</name>
    <name evidence="17" type="synonym">nnrD</name>
    <name evidence="22" type="ORF">P250_02892</name>
</gene>
<keyword evidence="13" id="KW-0511">Multifunctional enzyme</keyword>
<dbReference type="CDD" id="cd01171">
    <property type="entry name" value="YXKO-related"/>
    <property type="match status" value="1"/>
</dbReference>
<feature type="binding site" evidence="18">
    <location>
        <begin position="63"/>
        <end position="67"/>
    </location>
    <ligand>
        <name>(6S)-NADPHX</name>
        <dbReference type="ChEBI" id="CHEBI:64076"/>
    </ligand>
</feature>
<comment type="subunit">
    <text evidence="17">Homotetramer.</text>
</comment>
<dbReference type="PIRSF" id="PIRSF017184">
    <property type="entry name" value="Nnr"/>
    <property type="match status" value="1"/>
</dbReference>
<evidence type="ECO:0000256" key="16">
    <source>
        <dbReference type="ARBA" id="ARBA00049209"/>
    </source>
</evidence>
<feature type="binding site" evidence="17">
    <location>
        <position position="260"/>
    </location>
    <ligand>
        <name>(6S)-NADPHX</name>
        <dbReference type="ChEBI" id="CHEBI:64076"/>
    </ligand>
</feature>
<dbReference type="PROSITE" id="PS51383">
    <property type="entry name" value="YJEF_C_3"/>
    <property type="match status" value="1"/>
</dbReference>
<dbReference type="HAMAP" id="MF_01965">
    <property type="entry name" value="NADHX_dehydratase"/>
    <property type="match status" value="1"/>
</dbReference>
<dbReference type="InterPro" id="IPR036652">
    <property type="entry name" value="YjeF_N_dom_sf"/>
</dbReference>
<evidence type="ECO:0000313" key="23">
    <source>
        <dbReference type="Proteomes" id="UP000023806"/>
    </source>
</evidence>
<dbReference type="Gene3D" id="3.40.50.10260">
    <property type="entry name" value="YjeF N-terminal domain"/>
    <property type="match status" value="1"/>
</dbReference>
<evidence type="ECO:0000256" key="19">
    <source>
        <dbReference type="PIRNR" id="PIRNR017184"/>
    </source>
</evidence>
<dbReference type="EC" id="5.1.99.6" evidence="19"/>
<dbReference type="GO" id="GO:0110051">
    <property type="term" value="P:metabolite repair"/>
    <property type="evidence" value="ECO:0007669"/>
    <property type="project" value="TreeGrafter"/>
</dbReference>
<dbReference type="HAMAP" id="MF_01966">
    <property type="entry name" value="NADHX_epimerase"/>
    <property type="match status" value="1"/>
</dbReference>
<feature type="binding site" evidence="17">
    <location>
        <begin position="407"/>
        <end position="411"/>
    </location>
    <ligand>
        <name>AMP</name>
        <dbReference type="ChEBI" id="CHEBI:456215"/>
    </ligand>
</feature>
<dbReference type="GO" id="GO:0005524">
    <property type="term" value="F:ATP binding"/>
    <property type="evidence" value="ECO:0007669"/>
    <property type="project" value="UniProtKB-UniRule"/>
</dbReference>
<keyword evidence="9 18" id="KW-0630">Potassium</keyword>
<comment type="caution">
    <text evidence="22">The sequence shown here is derived from an EMBL/GenBank/DDBJ whole genome shotgun (WGS) entry which is preliminary data.</text>
</comment>
<dbReference type="PROSITE" id="PS01050">
    <property type="entry name" value="YJEF_C_2"/>
    <property type="match status" value="1"/>
</dbReference>
<evidence type="ECO:0000256" key="8">
    <source>
        <dbReference type="ARBA" id="ARBA00022857"/>
    </source>
</evidence>
<feature type="domain" description="YjeF C-terminal" evidence="20">
    <location>
        <begin position="225"/>
        <end position="496"/>
    </location>
</feature>
<dbReference type="GO" id="GO:0046872">
    <property type="term" value="F:metal ion binding"/>
    <property type="evidence" value="ECO:0007669"/>
    <property type="project" value="UniProtKB-UniRule"/>
</dbReference>
<keyword evidence="12 17" id="KW-0456">Lyase</keyword>
<feature type="domain" description="YjeF N-terminal" evidence="21">
    <location>
        <begin position="14"/>
        <end position="213"/>
    </location>
</feature>
<evidence type="ECO:0000259" key="21">
    <source>
        <dbReference type="PROSITE" id="PS51385"/>
    </source>
</evidence>
<dbReference type="SUPFAM" id="SSF53613">
    <property type="entry name" value="Ribokinase-like"/>
    <property type="match status" value="1"/>
</dbReference>
<dbReference type="InterPro" id="IPR029056">
    <property type="entry name" value="Ribokinase-like"/>
</dbReference>
<comment type="similarity">
    <text evidence="17">Belongs to the NnrD/CARKD family.</text>
</comment>
<comment type="catalytic activity">
    <reaction evidence="1 18 19">
        <text>(6R)-NADHX = (6S)-NADHX</text>
        <dbReference type="Rhea" id="RHEA:32215"/>
        <dbReference type="ChEBI" id="CHEBI:64074"/>
        <dbReference type="ChEBI" id="CHEBI:64075"/>
        <dbReference type="EC" id="5.1.99.6"/>
    </reaction>
</comment>
<dbReference type="InterPro" id="IPR030677">
    <property type="entry name" value="Nnr"/>
</dbReference>
<comment type="caution">
    <text evidence="18">Lacks conserved residue(s) required for the propagation of feature annotation.</text>
</comment>
<evidence type="ECO:0000256" key="6">
    <source>
        <dbReference type="ARBA" id="ARBA00022741"/>
    </source>
</evidence>
<comment type="catalytic activity">
    <reaction evidence="15 17 19">
        <text>(6S)-NADHX + ADP = AMP + phosphate + NADH + H(+)</text>
        <dbReference type="Rhea" id="RHEA:32223"/>
        <dbReference type="ChEBI" id="CHEBI:15378"/>
        <dbReference type="ChEBI" id="CHEBI:43474"/>
        <dbReference type="ChEBI" id="CHEBI:57945"/>
        <dbReference type="ChEBI" id="CHEBI:64074"/>
        <dbReference type="ChEBI" id="CHEBI:456215"/>
        <dbReference type="ChEBI" id="CHEBI:456216"/>
        <dbReference type="EC" id="4.2.1.136"/>
    </reaction>
</comment>
<keyword evidence="8 17" id="KW-0521">NADP</keyword>
<dbReference type="NCBIfam" id="TIGR00196">
    <property type="entry name" value="yjeF_cterm"/>
    <property type="match status" value="1"/>
</dbReference>
<evidence type="ECO:0000256" key="4">
    <source>
        <dbReference type="ARBA" id="ARBA00009524"/>
    </source>
</evidence>
<dbReference type="InterPro" id="IPR017953">
    <property type="entry name" value="Carbohydrate_kinase_pred_CS"/>
</dbReference>
<dbReference type="GO" id="GO:0052856">
    <property type="term" value="F:NAD(P)HX epimerase activity"/>
    <property type="evidence" value="ECO:0007669"/>
    <property type="project" value="UniProtKB-UniRule"/>
</dbReference>
<dbReference type="GO" id="GO:0052855">
    <property type="term" value="F:ADP-dependent NAD(P)H-hydrate dehydratase activity"/>
    <property type="evidence" value="ECO:0007669"/>
    <property type="project" value="UniProtKB-UniRule"/>
</dbReference>
<feature type="binding site" evidence="18">
    <location>
        <position position="156"/>
    </location>
    <ligand>
        <name>(6S)-NADPHX</name>
        <dbReference type="ChEBI" id="CHEBI:64076"/>
    </ligand>
</feature>
<comment type="similarity">
    <text evidence="4 19">In the C-terminal section; belongs to the NnrD/CARKD family.</text>
</comment>
<dbReference type="Proteomes" id="UP000023806">
    <property type="component" value="Unassembled WGS sequence"/>
</dbReference>
<comment type="catalytic activity">
    <reaction evidence="2 18 19">
        <text>(6R)-NADPHX = (6S)-NADPHX</text>
        <dbReference type="Rhea" id="RHEA:32227"/>
        <dbReference type="ChEBI" id="CHEBI:64076"/>
        <dbReference type="ChEBI" id="CHEBI:64077"/>
        <dbReference type="EC" id="5.1.99.6"/>
    </reaction>
</comment>
<feature type="binding site" evidence="18">
    <location>
        <position position="64"/>
    </location>
    <ligand>
        <name>K(+)</name>
        <dbReference type="ChEBI" id="CHEBI:29103"/>
    </ligand>
</feature>
<evidence type="ECO:0000256" key="14">
    <source>
        <dbReference type="ARBA" id="ARBA00025153"/>
    </source>
</evidence>
<feature type="binding site" evidence="18">
    <location>
        <begin position="127"/>
        <end position="133"/>
    </location>
    <ligand>
        <name>(6S)-NADPHX</name>
        <dbReference type="ChEBI" id="CHEBI:64076"/>
    </ligand>
</feature>
<feature type="binding site" evidence="17">
    <location>
        <position position="317"/>
    </location>
    <ligand>
        <name>(6S)-NADPHX</name>
        <dbReference type="ChEBI" id="CHEBI:64076"/>
    </ligand>
</feature>
<name>A0AAD3AT32_FRATT</name>
<organism evidence="22 23">
    <name type="scientific">Francisella tularensis subsp. tularensis str. SCHU S4 substr. FSC237</name>
    <dbReference type="NCBI Taxonomy" id="1341660"/>
    <lineage>
        <taxon>Bacteria</taxon>
        <taxon>Pseudomonadati</taxon>
        <taxon>Pseudomonadota</taxon>
        <taxon>Gammaproteobacteria</taxon>
        <taxon>Thiotrichales</taxon>
        <taxon>Francisellaceae</taxon>
        <taxon>Francisella</taxon>
    </lineage>
</organism>
<comment type="cofactor">
    <cofactor evidence="18 19">
        <name>K(+)</name>
        <dbReference type="ChEBI" id="CHEBI:29103"/>
    </cofactor>
    <text evidence="18 19">Binds 1 potassium ion per subunit.</text>
</comment>
<dbReference type="PROSITE" id="PS51385">
    <property type="entry name" value="YJEF_N"/>
    <property type="match status" value="1"/>
</dbReference>
<dbReference type="EC" id="4.2.1.136" evidence="19"/>
<feature type="binding site" evidence="17">
    <location>
        <position position="435"/>
    </location>
    <ligand>
        <name>AMP</name>
        <dbReference type="ChEBI" id="CHEBI:456215"/>
    </ligand>
</feature>
<evidence type="ECO:0000256" key="2">
    <source>
        <dbReference type="ARBA" id="ARBA00000909"/>
    </source>
</evidence>
<evidence type="ECO:0000256" key="13">
    <source>
        <dbReference type="ARBA" id="ARBA00023268"/>
    </source>
</evidence>
<dbReference type="AlphaFoldDB" id="A0AAD3AT32"/>
<comment type="function">
    <text evidence="18">Catalyzes the epimerization of the S- and R-forms of NAD(P)HX, a damaged form of NAD(P)H that is a result of enzymatic or heat-dependent hydration. This is a prerequisite for the S-specific NAD(P)H-hydrate dehydratase to allow the repair of both epimers of NAD(P)HX.</text>
</comment>
<evidence type="ECO:0000256" key="18">
    <source>
        <dbReference type="HAMAP-Rule" id="MF_01966"/>
    </source>
</evidence>
<evidence type="ECO:0000256" key="5">
    <source>
        <dbReference type="ARBA" id="ARBA00022723"/>
    </source>
</evidence>
<keyword evidence="7 17" id="KW-0067">ATP-binding</keyword>
<comment type="catalytic activity">
    <reaction evidence="16 17 19">
        <text>(6S)-NADPHX + ADP = AMP + phosphate + NADPH + H(+)</text>
        <dbReference type="Rhea" id="RHEA:32235"/>
        <dbReference type="ChEBI" id="CHEBI:15378"/>
        <dbReference type="ChEBI" id="CHEBI:43474"/>
        <dbReference type="ChEBI" id="CHEBI:57783"/>
        <dbReference type="ChEBI" id="CHEBI:64076"/>
        <dbReference type="ChEBI" id="CHEBI:456215"/>
        <dbReference type="ChEBI" id="CHEBI:456216"/>
        <dbReference type="EC" id="4.2.1.136"/>
    </reaction>
</comment>
<feature type="binding site" evidence="18">
    <location>
        <position position="159"/>
    </location>
    <ligand>
        <name>K(+)</name>
        <dbReference type="ChEBI" id="CHEBI:29103"/>
    </ligand>
</feature>
<dbReference type="PANTHER" id="PTHR12592:SF0">
    <property type="entry name" value="ATP-DEPENDENT (S)-NAD(P)H-HYDRATE DEHYDRATASE"/>
    <property type="match status" value="1"/>
</dbReference>
<dbReference type="SUPFAM" id="SSF64153">
    <property type="entry name" value="YjeF N-terminal domain-like"/>
    <property type="match status" value="1"/>
</dbReference>
<feature type="binding site" evidence="17">
    <location>
        <position position="436"/>
    </location>
    <ligand>
        <name>(6S)-NADPHX</name>
        <dbReference type="ChEBI" id="CHEBI:64076"/>
    </ligand>
</feature>
<feature type="binding site" evidence="18">
    <location>
        <position position="123"/>
    </location>
    <ligand>
        <name>K(+)</name>
        <dbReference type="ChEBI" id="CHEBI:29103"/>
    </ligand>
</feature>
<accession>A0AAD3AT32</accession>
<evidence type="ECO:0000256" key="15">
    <source>
        <dbReference type="ARBA" id="ARBA00048238"/>
    </source>
</evidence>
<dbReference type="Gene3D" id="3.40.1190.20">
    <property type="match status" value="1"/>
</dbReference>
<keyword evidence="10 17" id="KW-0520">NAD</keyword>
<dbReference type="InterPro" id="IPR004443">
    <property type="entry name" value="YjeF_N_dom"/>
</dbReference>
<dbReference type="InterPro" id="IPR000631">
    <property type="entry name" value="CARKD"/>
</dbReference>
<dbReference type="GO" id="GO:0046496">
    <property type="term" value="P:nicotinamide nucleotide metabolic process"/>
    <property type="evidence" value="ECO:0007669"/>
    <property type="project" value="UniProtKB-UniRule"/>
</dbReference>
<evidence type="ECO:0000256" key="10">
    <source>
        <dbReference type="ARBA" id="ARBA00023027"/>
    </source>
</evidence>
<comment type="function">
    <text evidence="14 19">Bifunctional enzyme that catalyzes the epimerization of the S- and R-forms of NAD(P)HX and the dehydration of the S-form of NAD(P)HX at the expense of ADP, which is converted to AMP. This allows the repair of both epimers of NAD(P)HX, a damaged form of NAD(P)H that is a result of enzymatic or heat-dependent hydration.</text>
</comment>
<dbReference type="NCBIfam" id="TIGR00197">
    <property type="entry name" value="yjeF_nterm"/>
    <property type="match status" value="1"/>
</dbReference>
<dbReference type="Pfam" id="PF01256">
    <property type="entry name" value="Carb_kinase"/>
    <property type="match status" value="1"/>
</dbReference>
<evidence type="ECO:0000256" key="7">
    <source>
        <dbReference type="ARBA" id="ARBA00022840"/>
    </source>
</evidence>
<evidence type="ECO:0000256" key="11">
    <source>
        <dbReference type="ARBA" id="ARBA00023235"/>
    </source>
</evidence>
<comment type="similarity">
    <text evidence="18">Belongs to the NnrE/AIBP family.</text>
</comment>
<feature type="binding site" evidence="17">
    <location>
        <position position="370"/>
    </location>
    <ligand>
        <name>(6S)-NADPHX</name>
        <dbReference type="ChEBI" id="CHEBI:64076"/>
    </ligand>
</feature>
<protein>
    <recommendedName>
        <fullName evidence="19">Bifunctional NAD(P)H-hydrate repair enzyme</fullName>
    </recommendedName>
    <alternativeName>
        <fullName evidence="19">Nicotinamide nucleotide repair protein</fullName>
    </alternativeName>
    <domain>
        <recommendedName>
            <fullName evidence="19">ADP-dependent (S)-NAD(P)H-hydrate dehydratase</fullName>
            <ecNumber evidence="19">4.2.1.136</ecNumber>
        </recommendedName>
        <alternativeName>
            <fullName evidence="19">ADP-dependent NAD(P)HX dehydratase</fullName>
        </alternativeName>
    </domain>
    <domain>
        <recommendedName>
            <fullName evidence="19">NAD(P)H-hydrate epimerase</fullName>
            <ecNumber evidence="19">5.1.99.6</ecNumber>
        </recommendedName>
    </domain>
</protein>
<dbReference type="Pfam" id="PF03853">
    <property type="entry name" value="YjeF_N"/>
    <property type="match status" value="1"/>
</dbReference>
<evidence type="ECO:0000256" key="9">
    <source>
        <dbReference type="ARBA" id="ARBA00022958"/>
    </source>
</evidence>
<reference evidence="22 23" key="1">
    <citation type="submission" date="2014-03" db="EMBL/GenBank/DDBJ databases">
        <title>The Genome Sequence of Francisella tularensis subsp. tularensis str. SCHU S4 substr. FSC043.</title>
        <authorList>
            <consortium name="The Broad Institute Genomics Platform"/>
            <consortium name="The Broad Institute Genome Sequencing Center for Infectious Disease"/>
            <person name="Chapman S.B."/>
            <person name="Guina T."/>
            <person name="Gelhaus C."/>
            <person name="Comer J."/>
            <person name="Sellati T."/>
            <person name="Sjostedt A."/>
            <person name="Young S.K."/>
            <person name="Zeng Q."/>
            <person name="Gargeya S."/>
            <person name="Abouelleil A."/>
            <person name="Alvarado L."/>
            <person name="Chapman S.B."/>
            <person name="Gainer-Dewar J."/>
            <person name="Goldberg J."/>
            <person name="Griggs A."/>
            <person name="Gujja S."/>
            <person name="Hansen M."/>
            <person name="Howarth C."/>
            <person name="Imamovic A."/>
            <person name="Larimer J."/>
            <person name="Murphy C."/>
            <person name="Naylor J."/>
            <person name="Pearson M."/>
            <person name="Poon T.W."/>
            <person name="Priest M."/>
            <person name="Roberts A."/>
            <person name="Saif S."/>
            <person name="Shea T."/>
            <person name="Sykes S."/>
            <person name="Wortman J."/>
            <person name="Nusbaum C."/>
            <person name="Birren B."/>
        </authorList>
    </citation>
    <scope>NUCLEOTIDE SEQUENCE [LARGE SCALE GENOMIC DNA]</scope>
    <source>
        <strain evidence="22 23">Schu S4</strain>
    </source>
</reference>
<keyword evidence="11 18" id="KW-0413">Isomerase</keyword>
<comment type="similarity">
    <text evidence="3 19">In the N-terminal section; belongs to the NnrE/AIBP family.</text>
</comment>
<evidence type="ECO:0000256" key="12">
    <source>
        <dbReference type="ARBA" id="ARBA00023239"/>
    </source>
</evidence>
<comment type="function">
    <text evidence="17">Catalyzes the dehydration of the S-form of NAD(P)HX at the expense of ADP, which is converted to AMP. Together with NAD(P)HX epimerase, which catalyzes the epimerization of the S- and R-forms, the enzyme allows the repair of both epimers of NAD(P)HX, a damaged form of NAD(P)H that is a result of enzymatic or heat-dependent hydration.</text>
</comment>
<proteinExistence type="inferred from homology"/>
<evidence type="ECO:0000256" key="3">
    <source>
        <dbReference type="ARBA" id="ARBA00006001"/>
    </source>
</evidence>
<evidence type="ECO:0000256" key="1">
    <source>
        <dbReference type="ARBA" id="ARBA00000013"/>
    </source>
</evidence>
<comment type="cofactor">
    <cofactor evidence="17">
        <name>Mg(2+)</name>
        <dbReference type="ChEBI" id="CHEBI:18420"/>
    </cofactor>
</comment>
<evidence type="ECO:0000256" key="17">
    <source>
        <dbReference type="HAMAP-Rule" id="MF_01965"/>
    </source>
</evidence>
<keyword evidence="6 17" id="KW-0547">Nucleotide-binding</keyword>
<evidence type="ECO:0000259" key="20">
    <source>
        <dbReference type="PROSITE" id="PS51383"/>
    </source>
</evidence>
<evidence type="ECO:0000313" key="22">
    <source>
        <dbReference type="EMBL" id="EZK38134.1"/>
    </source>
</evidence>
<dbReference type="PANTHER" id="PTHR12592">
    <property type="entry name" value="ATP-DEPENDENT (S)-NAD(P)H-HYDRATE DEHYDRATASE FAMILY MEMBER"/>
    <property type="match status" value="1"/>
</dbReference>